<dbReference type="GO" id="GO:0016973">
    <property type="term" value="P:poly(A)+ mRNA export from nucleus"/>
    <property type="evidence" value="ECO:0007669"/>
    <property type="project" value="TreeGrafter"/>
</dbReference>
<evidence type="ECO:0000256" key="2">
    <source>
        <dbReference type="ARBA" id="ARBA00005569"/>
    </source>
</evidence>
<dbReference type="GO" id="GO:0006606">
    <property type="term" value="P:protein import into nucleus"/>
    <property type="evidence" value="ECO:0007669"/>
    <property type="project" value="TreeGrafter"/>
</dbReference>
<dbReference type="GO" id="GO:0031080">
    <property type="term" value="C:nuclear pore outer ring"/>
    <property type="evidence" value="ECO:0007669"/>
    <property type="project" value="TreeGrafter"/>
</dbReference>
<organism evidence="5 6">
    <name type="scientific">Trichostrongylus colubriformis</name>
    <name type="common">Black scour worm</name>
    <dbReference type="NCBI Taxonomy" id="6319"/>
    <lineage>
        <taxon>Eukaryota</taxon>
        <taxon>Metazoa</taxon>
        <taxon>Ecdysozoa</taxon>
        <taxon>Nematoda</taxon>
        <taxon>Chromadorea</taxon>
        <taxon>Rhabditida</taxon>
        <taxon>Rhabditina</taxon>
        <taxon>Rhabditomorpha</taxon>
        <taxon>Strongyloidea</taxon>
        <taxon>Trichostrongylidae</taxon>
        <taxon>Trichostrongylus</taxon>
    </lineage>
</organism>
<keyword evidence="6" id="KW-1185">Reference proteome</keyword>
<evidence type="ECO:0000313" key="5">
    <source>
        <dbReference type="EMBL" id="KAK5973606.1"/>
    </source>
</evidence>
<dbReference type="Gene3D" id="1.20.58.1380">
    <property type="match status" value="1"/>
</dbReference>
<comment type="subcellular location">
    <subcellularLocation>
        <location evidence="1">Nucleus</location>
    </subcellularLocation>
</comment>
<proteinExistence type="inferred from homology"/>
<dbReference type="PANTHER" id="PTHR13405">
    <property type="entry name" value="NUCLEAR PORE COMPLEX PROTEIN NUP133"/>
    <property type="match status" value="1"/>
</dbReference>
<dbReference type="SUPFAM" id="SSF117289">
    <property type="entry name" value="Nucleoporin domain"/>
    <property type="match status" value="1"/>
</dbReference>
<dbReference type="AlphaFoldDB" id="A0AAN8IHB1"/>
<keyword evidence="4" id="KW-0539">Nucleus</keyword>
<dbReference type="EMBL" id="WIXE01015275">
    <property type="protein sequence ID" value="KAK5973606.1"/>
    <property type="molecule type" value="Genomic_DNA"/>
</dbReference>
<dbReference type="InterPro" id="IPR015943">
    <property type="entry name" value="WD40/YVTN_repeat-like_dom_sf"/>
</dbReference>
<dbReference type="PANTHER" id="PTHR13405:SF11">
    <property type="entry name" value="NUCLEAR PORE COMPLEX PROTEIN NUP133"/>
    <property type="match status" value="1"/>
</dbReference>
<dbReference type="Proteomes" id="UP001331761">
    <property type="component" value="Unassembled WGS sequence"/>
</dbReference>
<comment type="caution">
    <text evidence="5">The sequence shown here is derived from an EMBL/GenBank/DDBJ whole genome shotgun (WGS) entry which is preliminary data.</text>
</comment>
<sequence>MVRSNTTNDLELVLDRIPIEYPALVKETFFSIGRNEIRDDCASLANGYCWMVSKHSVFVWSATTEDDSGRSAVPLPLPPSGLPYSARSVVVYKNTRDRPPGLLVVSGEGVARHWPSVTSSVYSETVIDLASEVTLSVQLLDSADIETSFILTTTSGSVYLLHDGASRMRGEIQWIKVGSRETRGIGRRLSNIIFGSQASATDSSHVINSLIFQRDPQEDSNLLDTAVVTISPSCMNCYDVVNRSLAWTVNIRTFLEGYITEFFERSSRGRLIAGLSVWLLDAAKFRGGMLLLVAGSHDSTLNVTFFLAMTRFDCGAPADVEWFSVIPVGSSHAHDFKADEESSFVGRVFLCVPGLTSNSSSCERTDGVIILYPHFVQSVYPPDNPTRHNELPLNKVLGFPDGTRIVGHACDDSFCYVMTVENGILSVRLLPKGFDDDLQNDKTFTDDLMDIREGVSQEDKALPLFISAFASFGEKNIVKACETMKQLLSKSDGELTALVYAFLKTMIDQPIVSSPEVELKRKKIVCNRIVLFLKHMDVYNKVATTKVLISDQQNSRSGASILDEMAERVAAAVALRSWETTREDRAEILEQIVKRLAHITNNHYDYDNLLYSTLSIIHQLPTACAETLRELTKRAVDKMARRMLVHLCADVMLTFADAIDTYRRTSARQVGQRSDIQWTTGAISDAFLAVCKILLTEMESVDLPHTEKLRLRDYVLRMAIFHLSECNEPVDGHEIIIALYNLGECDVAVELAEKFKDFKVLVKVCLDMDDTERRAKLDFYKQRFAADEFDMYLCRYLKQKNLHELLLEEKGERVDLYLSSCEGIRWRRELQNGQFDKASQSLLSLADRENSDVKRQRNLYAFAKLAAACNVEVSGDVVSEANKKLVLIKHQSLIPESLVKNVFPDNPKRPLTALEIIELNMLDPEVVEGHRRALYLAARLLQDGDSAELRTQVKRVWCSAVNKSEWKQVTNLFEVADTPLGGVLKAIAEDSDPSESLLQVLPPVDALLKECKKILSVNESAPKWIRDAVERVSTILKSNLEAKKVEKGERENTMLSVLETNPIFMTRPTQDDGMDTVLAH</sequence>
<dbReference type="GO" id="GO:0017056">
    <property type="term" value="F:structural constituent of nuclear pore"/>
    <property type="evidence" value="ECO:0007669"/>
    <property type="project" value="InterPro"/>
</dbReference>
<protein>
    <submittedName>
        <fullName evidence="5">N-terminal like protein</fullName>
    </submittedName>
</protein>
<evidence type="ECO:0000313" key="6">
    <source>
        <dbReference type="Proteomes" id="UP001331761"/>
    </source>
</evidence>
<gene>
    <name evidence="5" type="ORF">GCK32_005108</name>
</gene>
<dbReference type="InterPro" id="IPR037624">
    <property type="entry name" value="Nup133-like"/>
</dbReference>
<dbReference type="GO" id="GO:0000972">
    <property type="term" value="P:transcription-dependent tethering of RNA polymerase II gene DNA at nuclear periphery"/>
    <property type="evidence" value="ECO:0007669"/>
    <property type="project" value="TreeGrafter"/>
</dbReference>
<evidence type="ECO:0000256" key="3">
    <source>
        <dbReference type="ARBA" id="ARBA00022448"/>
    </source>
</evidence>
<name>A0AAN8IHB1_TRICO</name>
<dbReference type="Gene3D" id="2.130.10.10">
    <property type="entry name" value="YVTN repeat-like/Quinoprotein amine dehydrogenase"/>
    <property type="match status" value="1"/>
</dbReference>
<keyword evidence="3" id="KW-0813">Transport</keyword>
<evidence type="ECO:0000256" key="1">
    <source>
        <dbReference type="ARBA" id="ARBA00004123"/>
    </source>
</evidence>
<reference evidence="5 6" key="1">
    <citation type="submission" date="2019-10" db="EMBL/GenBank/DDBJ databases">
        <title>Assembly and Annotation for the nematode Trichostrongylus colubriformis.</title>
        <authorList>
            <person name="Martin J."/>
        </authorList>
    </citation>
    <scope>NUCLEOTIDE SEQUENCE [LARGE SCALE GENOMIC DNA]</scope>
    <source>
        <strain evidence="5">G859</strain>
        <tissue evidence="5">Whole worm</tissue>
    </source>
</reference>
<accession>A0AAN8IHB1</accession>
<evidence type="ECO:0000256" key="4">
    <source>
        <dbReference type="ARBA" id="ARBA00023242"/>
    </source>
</evidence>
<comment type="similarity">
    <text evidence="2">Belongs to the nucleoporin Nup133 family.</text>
</comment>